<proteinExistence type="predicted"/>
<evidence type="ECO:0000313" key="1">
    <source>
        <dbReference type="EMBL" id="KAL0182886.1"/>
    </source>
</evidence>
<feature type="non-terminal residue" evidence="1">
    <location>
        <position position="1"/>
    </location>
</feature>
<accession>A0ABD0QAJ1</accession>
<keyword evidence="2" id="KW-1185">Reference proteome</keyword>
<dbReference type="AlphaFoldDB" id="A0ABD0QAJ1"/>
<organism evidence="1 2">
    <name type="scientific">Cirrhinus mrigala</name>
    <name type="common">Mrigala</name>
    <dbReference type="NCBI Taxonomy" id="683832"/>
    <lineage>
        <taxon>Eukaryota</taxon>
        <taxon>Metazoa</taxon>
        <taxon>Chordata</taxon>
        <taxon>Craniata</taxon>
        <taxon>Vertebrata</taxon>
        <taxon>Euteleostomi</taxon>
        <taxon>Actinopterygii</taxon>
        <taxon>Neopterygii</taxon>
        <taxon>Teleostei</taxon>
        <taxon>Ostariophysi</taxon>
        <taxon>Cypriniformes</taxon>
        <taxon>Cyprinidae</taxon>
        <taxon>Labeoninae</taxon>
        <taxon>Labeonini</taxon>
        <taxon>Cirrhinus</taxon>
    </lineage>
</organism>
<evidence type="ECO:0000313" key="2">
    <source>
        <dbReference type="Proteomes" id="UP001529510"/>
    </source>
</evidence>
<gene>
    <name evidence="1" type="ORF">M9458_022261</name>
</gene>
<sequence length="76" mass="7833">FASSLRPSSSVRLLHPLGSSLVLCRSGSILTFRTHAFASVTGTICSTSALRILLVTLAHRLSVSASGSSVTCSVTV</sequence>
<name>A0ABD0QAJ1_CIRMR</name>
<reference evidence="1 2" key="1">
    <citation type="submission" date="2024-05" db="EMBL/GenBank/DDBJ databases">
        <title>Genome sequencing and assembly of Indian major carp, Cirrhinus mrigala (Hamilton, 1822).</title>
        <authorList>
            <person name="Mohindra V."/>
            <person name="Chowdhury L.M."/>
            <person name="Lal K."/>
            <person name="Jena J.K."/>
        </authorList>
    </citation>
    <scope>NUCLEOTIDE SEQUENCE [LARGE SCALE GENOMIC DNA]</scope>
    <source>
        <strain evidence="1">CM1030</strain>
        <tissue evidence="1">Blood</tissue>
    </source>
</reference>
<dbReference type="Proteomes" id="UP001529510">
    <property type="component" value="Unassembled WGS sequence"/>
</dbReference>
<protein>
    <submittedName>
        <fullName evidence="1">Uncharacterized protein</fullName>
    </submittedName>
</protein>
<comment type="caution">
    <text evidence="1">The sequence shown here is derived from an EMBL/GenBank/DDBJ whole genome shotgun (WGS) entry which is preliminary data.</text>
</comment>
<feature type="non-terminal residue" evidence="1">
    <location>
        <position position="76"/>
    </location>
</feature>
<dbReference type="EMBL" id="JAMKFB020000010">
    <property type="protein sequence ID" value="KAL0182886.1"/>
    <property type="molecule type" value="Genomic_DNA"/>
</dbReference>